<reference evidence="3" key="2">
    <citation type="journal article" date="2015" name="Genome Biol. Evol.">
        <title>Complete Genome Sequence and Transcriptomic Analysis of the Novel Pathogen Elizabethkingia anophelis in Response to Oxidative Stress.</title>
        <authorList>
            <person name="Li Y."/>
            <person name="Liu Y."/>
            <person name="Chew S.C."/>
            <person name="Tay M."/>
            <person name="Salido M.M."/>
            <person name="Teo J."/>
            <person name="Lauro F.M."/>
            <person name="Givskov M."/>
            <person name="Yang L."/>
        </authorList>
    </citation>
    <scope>NUCLEOTIDE SEQUENCE</scope>
    <source>
        <strain evidence="3">NUHP1</strain>
    </source>
</reference>
<organism evidence="3 4">
    <name type="scientific">Elizabethkingia anophelis NUHP1</name>
    <dbReference type="NCBI Taxonomy" id="1338011"/>
    <lineage>
        <taxon>Bacteria</taxon>
        <taxon>Pseudomonadati</taxon>
        <taxon>Bacteroidota</taxon>
        <taxon>Flavobacteriia</taxon>
        <taxon>Flavobacteriales</taxon>
        <taxon>Weeksellaceae</taxon>
        <taxon>Elizabethkingia</taxon>
    </lineage>
</organism>
<dbReference type="HOGENOM" id="CLU_257927_0_0_10"/>
<dbReference type="Proteomes" id="UP000028933">
    <property type="component" value="Chromosome"/>
</dbReference>
<dbReference type="Gene3D" id="3.10.350.10">
    <property type="entry name" value="LysM domain"/>
    <property type="match status" value="1"/>
</dbReference>
<evidence type="ECO:0000259" key="2">
    <source>
        <dbReference type="PROSITE" id="PS51782"/>
    </source>
</evidence>
<evidence type="ECO:0000313" key="3">
    <source>
        <dbReference type="EMBL" id="AIL45481.1"/>
    </source>
</evidence>
<dbReference type="RefSeq" id="WP_024566450.1">
    <property type="nucleotide sequence ID" value="NZ_CP007547.1"/>
</dbReference>
<gene>
    <name evidence="3" type="ORF">BD94_1706</name>
</gene>
<name>A0A077ED66_9FLAO</name>
<dbReference type="eggNOG" id="COG0741">
    <property type="taxonomic scope" value="Bacteria"/>
</dbReference>
<dbReference type="Pfam" id="PF14107">
    <property type="entry name" value="DUF4280"/>
    <property type="match status" value="1"/>
</dbReference>
<dbReference type="KEGG" id="eao:BD94_1706"/>
<accession>A0A077ED66</accession>
<feature type="compositionally biased region" description="Basic and acidic residues" evidence="1">
    <location>
        <begin position="70"/>
        <end position="106"/>
    </location>
</feature>
<dbReference type="CDD" id="cd00118">
    <property type="entry name" value="LysM"/>
    <property type="match status" value="1"/>
</dbReference>
<dbReference type="InterPro" id="IPR025460">
    <property type="entry name" value="DUF4280"/>
</dbReference>
<dbReference type="EMBL" id="CP007547">
    <property type="protein sequence ID" value="AIL45481.1"/>
    <property type="molecule type" value="Genomic_DNA"/>
</dbReference>
<dbReference type="InterPro" id="IPR018392">
    <property type="entry name" value="LysM"/>
</dbReference>
<feature type="region of interest" description="Disordered" evidence="1">
    <location>
        <begin position="64"/>
        <end position="106"/>
    </location>
</feature>
<evidence type="ECO:0000256" key="1">
    <source>
        <dbReference type="SAM" id="MobiDB-lite"/>
    </source>
</evidence>
<proteinExistence type="predicted"/>
<feature type="domain" description="LysM" evidence="2">
    <location>
        <begin position="5"/>
        <end position="56"/>
    </location>
</feature>
<dbReference type="eggNOG" id="COG3179">
    <property type="taxonomic scope" value="Bacteria"/>
</dbReference>
<dbReference type="InterPro" id="IPR036779">
    <property type="entry name" value="LysM_dom_sf"/>
</dbReference>
<reference evidence="3" key="1">
    <citation type="journal article" date="2013" name="Lancet">
        <title>First case of E anophelis outbreak in an intensive-care unit.</title>
        <authorList>
            <person name="Teo J."/>
            <person name="Tan S.Y."/>
            <person name="Tay M."/>
            <person name="Ding Y."/>
            <person name="Kjelleberg S."/>
            <person name="Givskov M."/>
            <person name="Lin R.T."/>
            <person name="Yang L."/>
        </authorList>
    </citation>
    <scope>NUCLEOTIDE SEQUENCE [LARGE SCALE GENOMIC DNA]</scope>
    <source>
        <strain evidence="3">NUHP1</strain>
    </source>
</reference>
<dbReference type="PROSITE" id="PS51782">
    <property type="entry name" value="LYSM"/>
    <property type="match status" value="1"/>
</dbReference>
<protein>
    <recommendedName>
        <fullName evidence="2">LysM domain-containing protein</fullName>
    </recommendedName>
</protein>
<sequence length="1412" mass="158369">MSAPISYEVQSGETLLDISKKLGIKDWMQLKQYHNRLAGPDNQTSDIPYAGFKLLVPPENEVYEMNGEAAPKDPKEEQKEAERRQENEKTKEQEEKQQQQASKSEHYGKYFVVHNAKCACNKAENPSQTADLQVTTHNVIVLNDNQTKLAATEEDTTFNPPAATFGKCTLKPSSSGNLPCALAAAPKWSKTYESTKILGKNTLTEISELQCMVGGKISIVKHGQTDAVINAHADNTNPLELSAVNPAVDQPKKKEEYPVVTSVTLKTIENRLSFKELDSKIKEVVYLRKNEEAFFIANLKSGNKQLTSWVIYSDHEGKTENRLFLREQIGTEFSQSFAEHGKFRVEGYGKPKSPDFENGKYDKCDPSCSIDIEVVENSLLEIECSSGDFSTRIDIAKNRKFRQGVPSVFKAKFFIEELTQEEKMRTTMHVLDGAGNVVTDAVQKDNILTFTPKNTKAKYTIIAQYTNDKGEVVEKKMSGETETNAVMAISHSAEVVRPGTAMSFSVSKMKYNFAENNPEYNLTPAESSEIKWNLNGVLIGTGKSIAIPGNMLMIPGKYVVEAYSKIANAFGRGAKKEDDDWHFEVKENDVVSFSFSGVPKVGKPVTVNVDKMVFADLLASEVIYWKSPLANGTGKSLKITPKVAGTFPISCKINNKTGAKQNITVVEAKITKGFWNDFGGSEISQASWGQKVDFCLKGENIEGEEIELAIYDSDNLSGDDLGYTNTENKITIKGGNDKTYASHHIELTKKIKERTTNSLSSEVKLYGKARLLGFEQNVLRDITPLEKTSKYLTVNDDRIAYRAIIGDQNGRAKHNPVDYDVKSWVYTNTTFPKGTKLKVKIFEKKGMFEEDVECKELMSSGSVNEDGTLVTEVNWGKLKDAKQNKKSKTYYASVYDEKDKRVLDGSSSSTPCNTILIPQSTLKKEASYTGAVMVGDQQIPQQKSGNCICSKYDLVWGGHKNVSCEFRKKVIDISIRQNFDPNHFMAVMYVESATTFSPSKIELKTVGYNKRGKPIREYTPLTKEEILKLPEKFSGAVGLIQFTPEAIDGLNSKYGLSLTKRKLALMSQLEQLDYAEKYIAMWKEINKITTKLTLADLYLVVFAPSKMNGSDDNTTLYAKDSKYYKKNESIDTDGKNGITKKELAARAYNSFAEGSGSKERDFECGQANSGPQDVNATDIVTYHIYSDGKIEKHIPKEIKEEYKKKYKYVFHKDGKEHILGVFNFRLTKEMNPGNVAGKKEIELVDVREFKGYSKDGVKLKFLTFNTSSERYYINPDCYAGLLGAMADMNIDYLGFNGFSNYEAKSTGGSSSHRNGEKGDLRYLSIDKDGGPILLQSANFDIPLQNEFNDTLYKFHWGRLELMYSEHFTYKGKSNYLLNHTKHMRKDGPKGYRHHHHLHLSGFDHSQVSLVKQ</sequence>
<dbReference type="STRING" id="1338011.BD94_1706"/>
<evidence type="ECO:0000313" key="4">
    <source>
        <dbReference type="Proteomes" id="UP000028933"/>
    </source>
</evidence>